<dbReference type="InterPro" id="IPR004000">
    <property type="entry name" value="Actin"/>
</dbReference>
<dbReference type="Gene3D" id="3.30.420.40">
    <property type="match status" value="1"/>
</dbReference>
<keyword evidence="2" id="KW-1185">Reference proteome</keyword>
<feature type="non-terminal residue" evidence="1">
    <location>
        <position position="1"/>
    </location>
</feature>
<dbReference type="PANTHER" id="PTHR11937">
    <property type="entry name" value="ACTIN"/>
    <property type="match status" value="1"/>
</dbReference>
<name>A0A6A0A8N7_HAELA</name>
<evidence type="ECO:0000313" key="1">
    <source>
        <dbReference type="EMBL" id="GFH28912.1"/>
    </source>
</evidence>
<dbReference type="AlphaFoldDB" id="A0A6A0A8N7"/>
<accession>A0A6A0A8N7</accession>
<gene>
    <name evidence="1" type="ORF">HaLaN_27480</name>
</gene>
<organism evidence="1 2">
    <name type="scientific">Haematococcus lacustris</name>
    <name type="common">Green alga</name>
    <name type="synonym">Haematococcus pluvialis</name>
    <dbReference type="NCBI Taxonomy" id="44745"/>
    <lineage>
        <taxon>Eukaryota</taxon>
        <taxon>Viridiplantae</taxon>
        <taxon>Chlorophyta</taxon>
        <taxon>core chlorophytes</taxon>
        <taxon>Chlorophyceae</taxon>
        <taxon>CS clade</taxon>
        <taxon>Chlamydomonadales</taxon>
        <taxon>Haematococcaceae</taxon>
        <taxon>Haematococcus</taxon>
    </lineage>
</organism>
<protein>
    <submittedName>
        <fullName evidence="1">Putative actin-5</fullName>
    </submittedName>
</protein>
<proteinExistence type="predicted"/>
<dbReference type="EMBL" id="BLLF01004097">
    <property type="protein sequence ID" value="GFH28912.1"/>
    <property type="molecule type" value="Genomic_DNA"/>
</dbReference>
<dbReference type="FunFam" id="3.30.420.40:FF:000050">
    <property type="entry name" value="Actin, alpha skeletal muscle"/>
    <property type="match status" value="1"/>
</dbReference>
<dbReference type="SUPFAM" id="SSF53067">
    <property type="entry name" value="Actin-like ATPase domain"/>
    <property type="match status" value="1"/>
</dbReference>
<sequence>MASVTAICDNGTGVVKAGFAGDTQPRVVFPCTVARSSGSRDVLIGGDAAACHGSHTVNHPMANGIVQNWADMELVWSHTWSQLGIEPGSSYVLLTDAALNPVA</sequence>
<evidence type="ECO:0000313" key="2">
    <source>
        <dbReference type="Proteomes" id="UP000485058"/>
    </source>
</evidence>
<dbReference type="Pfam" id="PF00022">
    <property type="entry name" value="Actin"/>
    <property type="match status" value="1"/>
</dbReference>
<dbReference type="InterPro" id="IPR043129">
    <property type="entry name" value="ATPase_NBD"/>
</dbReference>
<comment type="caution">
    <text evidence="1">The sequence shown here is derived from an EMBL/GenBank/DDBJ whole genome shotgun (WGS) entry which is preliminary data.</text>
</comment>
<feature type="non-terminal residue" evidence="1">
    <location>
        <position position="103"/>
    </location>
</feature>
<dbReference type="Proteomes" id="UP000485058">
    <property type="component" value="Unassembled WGS sequence"/>
</dbReference>
<reference evidence="1 2" key="1">
    <citation type="submission" date="2020-02" db="EMBL/GenBank/DDBJ databases">
        <title>Draft genome sequence of Haematococcus lacustris strain NIES-144.</title>
        <authorList>
            <person name="Morimoto D."/>
            <person name="Nakagawa S."/>
            <person name="Yoshida T."/>
            <person name="Sawayama S."/>
        </authorList>
    </citation>
    <scope>NUCLEOTIDE SEQUENCE [LARGE SCALE GENOMIC DNA]</scope>
    <source>
        <strain evidence="1 2">NIES-144</strain>
    </source>
</reference>